<dbReference type="InterPro" id="IPR007213">
    <property type="entry name" value="Ppm1/Ppm2/Tcmp"/>
</dbReference>
<dbReference type="PANTHER" id="PTHR13600:SF21">
    <property type="entry name" value="LEUCINE CARBOXYL METHYLTRANSFERASE 1"/>
    <property type="match status" value="1"/>
</dbReference>
<comment type="caution">
    <text evidence="12">The sequence shown here is derived from an EMBL/GenBank/DDBJ whole genome shotgun (WGS) entry which is preliminary data.</text>
</comment>
<evidence type="ECO:0000256" key="3">
    <source>
        <dbReference type="ARBA" id="ARBA00012834"/>
    </source>
</evidence>
<name>A0A218Z8L9_9HELO</name>
<evidence type="ECO:0000256" key="5">
    <source>
        <dbReference type="ARBA" id="ARBA00022603"/>
    </source>
</evidence>
<dbReference type="InParanoid" id="A0A218Z8L9"/>
<evidence type="ECO:0000256" key="6">
    <source>
        <dbReference type="ARBA" id="ARBA00022679"/>
    </source>
</evidence>
<dbReference type="PROSITE" id="PS51212">
    <property type="entry name" value="WSC"/>
    <property type="match status" value="1"/>
</dbReference>
<accession>A0A218Z8L9</accession>
<reference evidence="12 13" key="1">
    <citation type="submission" date="2017-04" db="EMBL/GenBank/DDBJ databases">
        <title>Draft genome sequence of Marssonina coronaria NL1: causal agent of apple blotch.</title>
        <authorList>
            <person name="Cheng Q."/>
        </authorList>
    </citation>
    <scope>NUCLEOTIDE SEQUENCE [LARGE SCALE GENOMIC DNA]</scope>
    <source>
        <strain evidence="12 13">NL1</strain>
    </source>
</reference>
<dbReference type="InterPro" id="IPR016651">
    <property type="entry name" value="LCMT1"/>
</dbReference>
<dbReference type="Pfam" id="PF01822">
    <property type="entry name" value="WSC"/>
    <property type="match status" value="1"/>
</dbReference>
<feature type="region of interest" description="Disordered" evidence="10">
    <location>
        <begin position="1"/>
        <end position="48"/>
    </location>
</feature>
<sequence length="1024" mass="109811">MSAPQIPNLLSSRRGSRGEQRNRANYGRGTSRFRGRETAGPAGAQHKDLAIQSTDTDAAVSRLSAVSLGYLEDPFAAHFVSGNATRRMPIINRGTYTRTTALDILINAFLAQEDSANPQMKQVISLGAGTDTRYFRLRSKNKHHNLIYHEFDFPSVSTNKLRTVSRSRLFGNSNDEEFFPEPQNPAFRLPEQDVEWGISKSPRVMPEVAYCCHPMDLRKLPLLKGPQDILGLRTDVPTLIISECCLCYLDVDSSRDVVKWFADRIPSLGIVLYEPLGVDDSFGQVMVSNLSSRGITMPTLEQYKTLADQKARLLELGLKGNGEEGGQEAQTIENIWQDWVPSSEKERVDSLEGLDEVEEWQMLARHYSLVWGWRGSGWKYWSRLRGGSNCSTSGALSLGTLQTSDCNQFHGYGCSVSSSSPLSYGDEFNAASGGVYATQWTSDYIRVWFFSRAVIPADILSGNPDPSLWGLPDANFQGSCDIDANFKSHQIIFDTTFCGDWAGTVWSADDQCKGKAVTCVDYVAGQPQDFEDAFWSINSVKVFTLAEETAPAPTSTGALSSSNSTSSSIPNASPTSTEEASALSSAQNGPSSQFTSSAPIISTHIPQPPKPSLTLEPISDHTSDTLPPFPTTHKNTTRPHPPSVSGWKYMGCVSFPINGFPFFALALTDATMTIKFCASTCTGYRFLGTYGASCFCGTALEDRFLPGDFCSNPCPGNASESCGGQLTPMTKKHVDNWAGGKNLNKRAVHEGYLLTVYGNEASFDLAPASPAPSSAGAIESEPSEVHFAFTTGGIPTPSTSRSPVGTLTRVGVDFDPSATATDAISSVHLAPKIELVPATTASITPLASFIGIGRGGGVTNAVEGPKTTYTTVVTTTYTDLCGCKASTLQLFTVTSTLTLTHCGSNATPAPATPQIPMTTRAYGTLILTVPCAETRIHAPYQNSTQAMATDIALHANIVAPAHTHVAVHAVTVVPQAVPTTDPAVKVAANGMIVSNTGADVKTMGWDGVLLGGLGVVLGFLGWMV</sequence>
<dbReference type="AlphaFoldDB" id="A0A218Z8L9"/>
<keyword evidence="6" id="KW-0808">Transferase</keyword>
<dbReference type="SMART" id="SM00321">
    <property type="entry name" value="WSC"/>
    <property type="match status" value="1"/>
</dbReference>
<comment type="catalytic activity">
    <reaction evidence="1">
        <text>[phosphatase 2A protein]-C-terminal L-leucine + S-adenosyl-L-methionine = [phosphatase 2A protein]-C-terminal L-leucine methyl ester + S-adenosyl-L-homocysteine</text>
        <dbReference type="Rhea" id="RHEA:48544"/>
        <dbReference type="Rhea" id="RHEA-COMP:12134"/>
        <dbReference type="Rhea" id="RHEA-COMP:12135"/>
        <dbReference type="ChEBI" id="CHEBI:57856"/>
        <dbReference type="ChEBI" id="CHEBI:59789"/>
        <dbReference type="ChEBI" id="CHEBI:90516"/>
        <dbReference type="ChEBI" id="CHEBI:90517"/>
        <dbReference type="EC" id="2.1.1.233"/>
    </reaction>
</comment>
<dbReference type="EC" id="2.1.1.233" evidence="3"/>
<gene>
    <name evidence="12" type="ORF">B2J93_7613</name>
</gene>
<feature type="domain" description="WSC" evidence="11">
    <location>
        <begin position="646"/>
        <end position="734"/>
    </location>
</feature>
<evidence type="ECO:0000256" key="10">
    <source>
        <dbReference type="SAM" id="MobiDB-lite"/>
    </source>
</evidence>
<dbReference type="Proteomes" id="UP000242519">
    <property type="component" value="Unassembled WGS sequence"/>
</dbReference>
<feature type="compositionally biased region" description="Low complexity" evidence="10">
    <location>
        <begin position="554"/>
        <end position="586"/>
    </location>
</feature>
<dbReference type="SUPFAM" id="SSF53335">
    <property type="entry name" value="S-adenosyl-L-methionine-dependent methyltransferases"/>
    <property type="match status" value="1"/>
</dbReference>
<dbReference type="STRING" id="503106.A0A218Z8L9"/>
<evidence type="ECO:0000259" key="11">
    <source>
        <dbReference type="PROSITE" id="PS51212"/>
    </source>
</evidence>
<dbReference type="Pfam" id="PF26113">
    <property type="entry name" value="GH16_XgeA"/>
    <property type="match status" value="1"/>
</dbReference>
<dbReference type="Gene3D" id="3.40.50.150">
    <property type="entry name" value="Vaccinia Virus protein VP39"/>
    <property type="match status" value="1"/>
</dbReference>
<feature type="compositionally biased region" description="Polar residues" evidence="10">
    <location>
        <begin position="587"/>
        <end position="600"/>
    </location>
</feature>
<protein>
    <recommendedName>
        <fullName evidence="4">Leucine carboxyl methyltransferase 1</fullName>
        <ecNumber evidence="3">2.1.1.233</ecNumber>
    </recommendedName>
    <alternativeName>
        <fullName evidence="8">Protein phosphatase methyltransferase 1</fullName>
    </alternativeName>
    <alternativeName>
        <fullName evidence="9">[Phosphatase 2A protein]-leucine-carboxy methyltransferase 1</fullName>
    </alternativeName>
</protein>
<evidence type="ECO:0000313" key="13">
    <source>
        <dbReference type="Proteomes" id="UP000242519"/>
    </source>
</evidence>
<proteinExistence type="inferred from homology"/>
<dbReference type="Gene3D" id="2.60.120.200">
    <property type="match status" value="1"/>
</dbReference>
<dbReference type="InterPro" id="IPR029063">
    <property type="entry name" value="SAM-dependent_MTases_sf"/>
</dbReference>
<evidence type="ECO:0000256" key="2">
    <source>
        <dbReference type="ARBA" id="ARBA00010703"/>
    </source>
</evidence>
<dbReference type="InterPro" id="IPR013320">
    <property type="entry name" value="ConA-like_dom_sf"/>
</dbReference>
<dbReference type="InterPro" id="IPR002889">
    <property type="entry name" value="WSC_carb-bd"/>
</dbReference>
<keyword evidence="7" id="KW-0949">S-adenosyl-L-methionine</keyword>
<feature type="region of interest" description="Disordered" evidence="10">
    <location>
        <begin position="552"/>
        <end position="640"/>
    </location>
</feature>
<organism evidence="12 13">
    <name type="scientific">Diplocarpon coronariae</name>
    <dbReference type="NCBI Taxonomy" id="2795749"/>
    <lineage>
        <taxon>Eukaryota</taxon>
        <taxon>Fungi</taxon>
        <taxon>Dikarya</taxon>
        <taxon>Ascomycota</taxon>
        <taxon>Pezizomycotina</taxon>
        <taxon>Leotiomycetes</taxon>
        <taxon>Helotiales</taxon>
        <taxon>Drepanopezizaceae</taxon>
        <taxon>Diplocarpon</taxon>
    </lineage>
</organism>
<evidence type="ECO:0000256" key="7">
    <source>
        <dbReference type="ARBA" id="ARBA00022691"/>
    </source>
</evidence>
<dbReference type="Pfam" id="PF04072">
    <property type="entry name" value="LCM"/>
    <property type="match status" value="1"/>
</dbReference>
<evidence type="ECO:0000256" key="1">
    <source>
        <dbReference type="ARBA" id="ARBA00000724"/>
    </source>
</evidence>
<dbReference type="GO" id="GO:0018423">
    <property type="term" value="F:protein C-terminal leucine carboxyl O-methyltransferase activity"/>
    <property type="evidence" value="ECO:0007669"/>
    <property type="project" value="UniProtKB-EC"/>
</dbReference>
<evidence type="ECO:0000256" key="8">
    <source>
        <dbReference type="ARBA" id="ARBA00029681"/>
    </source>
</evidence>
<evidence type="ECO:0000256" key="4">
    <source>
        <dbReference type="ARBA" id="ARBA00017497"/>
    </source>
</evidence>
<dbReference type="EMBL" id="MZNU01000176">
    <property type="protein sequence ID" value="OWP03595.1"/>
    <property type="molecule type" value="Genomic_DNA"/>
</dbReference>
<dbReference type="PANTHER" id="PTHR13600">
    <property type="entry name" value="LEUCINE CARBOXYL METHYLTRANSFERASE"/>
    <property type="match status" value="1"/>
</dbReference>
<evidence type="ECO:0000313" key="12">
    <source>
        <dbReference type="EMBL" id="OWP03595.1"/>
    </source>
</evidence>
<keyword evidence="13" id="KW-1185">Reference proteome</keyword>
<keyword evidence="5" id="KW-0489">Methyltransferase</keyword>
<evidence type="ECO:0000256" key="9">
    <source>
        <dbReference type="ARBA" id="ARBA00032526"/>
    </source>
</evidence>
<dbReference type="SUPFAM" id="SSF49899">
    <property type="entry name" value="Concanavalin A-like lectins/glucanases"/>
    <property type="match status" value="1"/>
</dbReference>
<dbReference type="GO" id="GO:0032259">
    <property type="term" value="P:methylation"/>
    <property type="evidence" value="ECO:0007669"/>
    <property type="project" value="UniProtKB-KW"/>
</dbReference>
<dbReference type="OrthoDB" id="203237at2759"/>
<comment type="similarity">
    <text evidence="2">Belongs to the methyltransferase superfamily. LCMT family.</text>
</comment>